<comment type="caution">
    <text evidence="2">The sequence shown here is derived from an EMBL/GenBank/DDBJ whole genome shotgun (WGS) entry which is preliminary data.</text>
</comment>
<name>A0A9Q1C5M8_HOLLE</name>
<sequence length="112" mass="11829">MEWEEQQRRGDRNGSGIVSSVPVPKTSTVAEAPKSGGALHTPVASSTPVEPETTQPVKFDFTTKNNNASTSIPGGFFMSVLNLWKKAGNSSEGVPKTETKGEANKPVSGQNL</sequence>
<feature type="compositionally biased region" description="Polar residues" evidence="1">
    <location>
        <begin position="43"/>
        <end position="60"/>
    </location>
</feature>
<dbReference type="EMBL" id="JAIZAY010000007">
    <property type="protein sequence ID" value="KAJ8039131.1"/>
    <property type="molecule type" value="Genomic_DNA"/>
</dbReference>
<feature type="region of interest" description="Disordered" evidence="1">
    <location>
        <begin position="88"/>
        <end position="112"/>
    </location>
</feature>
<organism evidence="2 3">
    <name type="scientific">Holothuria leucospilota</name>
    <name type="common">Black long sea cucumber</name>
    <name type="synonym">Mertensiothuria leucospilota</name>
    <dbReference type="NCBI Taxonomy" id="206669"/>
    <lineage>
        <taxon>Eukaryota</taxon>
        <taxon>Metazoa</taxon>
        <taxon>Echinodermata</taxon>
        <taxon>Eleutherozoa</taxon>
        <taxon>Echinozoa</taxon>
        <taxon>Holothuroidea</taxon>
        <taxon>Aspidochirotacea</taxon>
        <taxon>Aspidochirotida</taxon>
        <taxon>Holothuriidae</taxon>
        <taxon>Holothuria</taxon>
    </lineage>
</organism>
<feature type="compositionally biased region" description="Basic and acidic residues" evidence="1">
    <location>
        <begin position="1"/>
        <end position="12"/>
    </location>
</feature>
<evidence type="ECO:0000313" key="3">
    <source>
        <dbReference type="Proteomes" id="UP001152320"/>
    </source>
</evidence>
<gene>
    <name evidence="2" type="ORF">HOLleu_16753</name>
</gene>
<reference evidence="2" key="1">
    <citation type="submission" date="2021-10" db="EMBL/GenBank/DDBJ databases">
        <title>Tropical sea cucumber genome reveals ecological adaptation and Cuvierian tubules defense mechanism.</title>
        <authorList>
            <person name="Chen T."/>
        </authorList>
    </citation>
    <scope>NUCLEOTIDE SEQUENCE</scope>
    <source>
        <strain evidence="2">Nanhai2018</strain>
        <tissue evidence="2">Muscle</tissue>
    </source>
</reference>
<keyword evidence="3" id="KW-1185">Reference proteome</keyword>
<evidence type="ECO:0000313" key="2">
    <source>
        <dbReference type="EMBL" id="KAJ8039131.1"/>
    </source>
</evidence>
<evidence type="ECO:0000256" key="1">
    <source>
        <dbReference type="SAM" id="MobiDB-lite"/>
    </source>
</evidence>
<feature type="compositionally biased region" description="Low complexity" evidence="1">
    <location>
        <begin position="18"/>
        <end position="29"/>
    </location>
</feature>
<dbReference type="AlphaFoldDB" id="A0A9Q1C5M8"/>
<protein>
    <submittedName>
        <fullName evidence="2">Uncharacterized protein</fullName>
    </submittedName>
</protein>
<accession>A0A9Q1C5M8</accession>
<dbReference type="Proteomes" id="UP001152320">
    <property type="component" value="Chromosome 7"/>
</dbReference>
<feature type="region of interest" description="Disordered" evidence="1">
    <location>
        <begin position="1"/>
        <end position="60"/>
    </location>
</feature>
<proteinExistence type="predicted"/>